<gene>
    <name evidence="2" type="ORF">HNAJ_LOCUS13424</name>
</gene>
<evidence type="ECO:0000313" key="2">
    <source>
        <dbReference type="EMBL" id="VDO15891.1"/>
    </source>
</evidence>
<dbReference type="GO" id="GO:0016020">
    <property type="term" value="C:membrane"/>
    <property type="evidence" value="ECO:0007669"/>
    <property type="project" value="TreeGrafter"/>
</dbReference>
<dbReference type="AlphaFoldDB" id="A0A0R3U001"/>
<keyword evidence="1" id="KW-0472">Membrane</keyword>
<name>A0A0R3U001_RODNA</name>
<proteinExistence type="predicted"/>
<sequence length="273" mass="31579">MLHGNNRAMGDKAEGRRTCCQTLGKAFRYEFKCRNLGFSGANYELFPFAQWKWMDKYFYPIYRFFIAVGLLVWACVEIPLGIELRGLKHPWINYFLYATNWSFLTYTFSSSVFAIFCTFYNCKKARFYLPESEFKHTIPAITVFLDVCVNGLPIRLFHTIYPMIYGVIYVTFSYIYYNAGHNKPIYPVLDWSKPGKAASVSATVIAVCVVVQFVLYLLYIGRITLSARLNGRGKVVIDRWWNAGSQATPIDASGEADIEAVEWEEKYQLEQKE</sequence>
<keyword evidence="1" id="KW-1133">Transmembrane helix</keyword>
<dbReference type="Proteomes" id="UP000278807">
    <property type="component" value="Unassembled WGS sequence"/>
</dbReference>
<dbReference type="EMBL" id="UZAE01015410">
    <property type="protein sequence ID" value="VDO15891.1"/>
    <property type="molecule type" value="Genomic_DNA"/>
</dbReference>
<dbReference type="Pfam" id="PF21534">
    <property type="entry name" value="Rost"/>
    <property type="match status" value="1"/>
</dbReference>
<dbReference type="WBParaSite" id="HNAJ_0001345001-mRNA-1">
    <property type="protein sequence ID" value="HNAJ_0001345001-mRNA-1"/>
    <property type="gene ID" value="HNAJ_0001345001"/>
</dbReference>
<keyword evidence="1" id="KW-0812">Transmembrane</keyword>
<feature type="transmembrane region" description="Helical" evidence="1">
    <location>
        <begin position="197"/>
        <end position="219"/>
    </location>
</feature>
<reference evidence="4" key="1">
    <citation type="submission" date="2017-02" db="UniProtKB">
        <authorList>
            <consortium name="WormBaseParasite"/>
        </authorList>
    </citation>
    <scope>IDENTIFICATION</scope>
</reference>
<reference evidence="2 3" key="2">
    <citation type="submission" date="2018-11" db="EMBL/GenBank/DDBJ databases">
        <authorList>
            <consortium name="Pathogen Informatics"/>
        </authorList>
    </citation>
    <scope>NUCLEOTIDE SEQUENCE [LARGE SCALE GENOMIC DNA]</scope>
</reference>
<dbReference type="PANTHER" id="PTHR12242:SF1">
    <property type="entry name" value="MYND-TYPE DOMAIN-CONTAINING PROTEIN"/>
    <property type="match status" value="1"/>
</dbReference>
<feature type="transmembrane region" description="Helical" evidence="1">
    <location>
        <begin position="94"/>
        <end position="120"/>
    </location>
</feature>
<dbReference type="PANTHER" id="PTHR12242">
    <property type="entry name" value="OS02G0130600 PROTEIN-RELATED"/>
    <property type="match status" value="1"/>
</dbReference>
<dbReference type="STRING" id="102285.A0A0R3U001"/>
<evidence type="ECO:0000313" key="4">
    <source>
        <dbReference type="WBParaSite" id="HNAJ_0001345001-mRNA-1"/>
    </source>
</evidence>
<protein>
    <submittedName>
        <fullName evidence="4">Protein rolling stone</fullName>
    </submittedName>
</protein>
<feature type="transmembrane region" description="Helical" evidence="1">
    <location>
        <begin position="160"/>
        <end position="177"/>
    </location>
</feature>
<feature type="transmembrane region" description="Helical" evidence="1">
    <location>
        <begin position="61"/>
        <end position="82"/>
    </location>
</feature>
<dbReference type="InterPro" id="IPR049352">
    <property type="entry name" value="Rost"/>
</dbReference>
<evidence type="ECO:0000313" key="3">
    <source>
        <dbReference type="Proteomes" id="UP000278807"/>
    </source>
</evidence>
<keyword evidence="3" id="KW-1185">Reference proteome</keyword>
<accession>A0A0R3U001</accession>
<organism evidence="4">
    <name type="scientific">Rodentolepis nana</name>
    <name type="common">Dwarf tapeworm</name>
    <name type="synonym">Hymenolepis nana</name>
    <dbReference type="NCBI Taxonomy" id="102285"/>
    <lineage>
        <taxon>Eukaryota</taxon>
        <taxon>Metazoa</taxon>
        <taxon>Spiralia</taxon>
        <taxon>Lophotrochozoa</taxon>
        <taxon>Platyhelminthes</taxon>
        <taxon>Cestoda</taxon>
        <taxon>Eucestoda</taxon>
        <taxon>Cyclophyllidea</taxon>
        <taxon>Hymenolepididae</taxon>
        <taxon>Rodentolepis</taxon>
    </lineage>
</organism>
<dbReference type="OrthoDB" id="419711at2759"/>
<evidence type="ECO:0000256" key="1">
    <source>
        <dbReference type="SAM" id="Phobius"/>
    </source>
</evidence>